<comment type="caution">
    <text evidence="11">Lacks conserved residue(s) required for the propagation of feature annotation.</text>
</comment>
<evidence type="ECO:0000256" key="1">
    <source>
        <dbReference type="ARBA" id="ARBA00001974"/>
    </source>
</evidence>
<dbReference type="SUPFAM" id="SSF51905">
    <property type="entry name" value="FAD/NAD(P)-binding domain"/>
    <property type="match status" value="1"/>
</dbReference>
<reference evidence="14" key="1">
    <citation type="submission" date="2018-08" db="EMBL/GenBank/DDBJ databases">
        <authorList>
            <person name="Grouzdev D.S."/>
            <person name="Krutkina M.S."/>
        </authorList>
    </citation>
    <scope>NUCLEOTIDE SEQUENCE [LARGE SCALE GENOMIC DNA]</scope>
    <source>
        <strain evidence="14">4-11</strain>
    </source>
</reference>
<dbReference type="InterPro" id="IPR002218">
    <property type="entry name" value="MnmG-rel"/>
</dbReference>
<evidence type="ECO:0000256" key="9">
    <source>
        <dbReference type="ARBA" id="ARBA00025948"/>
    </source>
</evidence>
<dbReference type="FunFam" id="3.50.50.60:FF:000002">
    <property type="entry name" value="tRNA uridine 5-carboxymethylaminomethyl modification enzyme MnmG"/>
    <property type="match status" value="1"/>
</dbReference>
<keyword evidence="5 11" id="KW-0285">Flavoprotein</keyword>
<dbReference type="HAMAP" id="MF_00129">
    <property type="entry name" value="MnmG_GidA"/>
    <property type="match status" value="1"/>
</dbReference>
<dbReference type="SMART" id="SM01228">
    <property type="entry name" value="GIDA_assoc_3"/>
    <property type="match status" value="1"/>
</dbReference>
<comment type="cofactor">
    <cofactor evidence="1 11">
        <name>FAD</name>
        <dbReference type="ChEBI" id="CHEBI:57692"/>
    </cofactor>
</comment>
<evidence type="ECO:0000313" key="14">
    <source>
        <dbReference type="Proteomes" id="UP000264002"/>
    </source>
</evidence>
<keyword evidence="7 11" id="KW-0274">FAD</keyword>
<comment type="caution">
    <text evidence="13">The sequence shown here is derived from an EMBL/GenBank/DDBJ whole genome shotgun (WGS) entry which is preliminary data.</text>
</comment>
<evidence type="ECO:0000256" key="10">
    <source>
        <dbReference type="ARBA" id="ARBA00031800"/>
    </source>
</evidence>
<organism evidence="13 14">
    <name type="scientific">Sphaerochaeta halotolerans</name>
    <dbReference type="NCBI Taxonomy" id="2293840"/>
    <lineage>
        <taxon>Bacteria</taxon>
        <taxon>Pseudomonadati</taxon>
        <taxon>Spirochaetota</taxon>
        <taxon>Spirochaetia</taxon>
        <taxon>Spirochaetales</taxon>
        <taxon>Sphaerochaetaceae</taxon>
        <taxon>Sphaerochaeta</taxon>
    </lineage>
</organism>
<evidence type="ECO:0000256" key="6">
    <source>
        <dbReference type="ARBA" id="ARBA00022694"/>
    </source>
</evidence>
<dbReference type="EMBL" id="QUWK01000007">
    <property type="protein sequence ID" value="RFU94789.1"/>
    <property type="molecule type" value="Genomic_DNA"/>
</dbReference>
<dbReference type="InterPro" id="IPR026904">
    <property type="entry name" value="MnmG_C"/>
</dbReference>
<dbReference type="Pfam" id="PF13932">
    <property type="entry name" value="SAM_GIDA_C"/>
    <property type="match status" value="1"/>
</dbReference>
<protein>
    <recommendedName>
        <fullName evidence="4 11">tRNA uridine 5-carboxymethylaminomethyl modification enzyme MnmG</fullName>
    </recommendedName>
    <alternativeName>
        <fullName evidence="10 11">Glucose-inhibited division protein A</fullName>
    </alternativeName>
</protein>
<reference evidence="13 14" key="2">
    <citation type="submission" date="2018-09" db="EMBL/GenBank/DDBJ databases">
        <title>Genome of Sphaerochaeta halotolerans strain 4-11.</title>
        <authorList>
            <person name="Nazina T.N."/>
            <person name="Sokolova D.S."/>
        </authorList>
    </citation>
    <scope>NUCLEOTIDE SEQUENCE [LARGE SCALE GENOMIC DNA]</scope>
    <source>
        <strain evidence="13 14">4-11</strain>
    </source>
</reference>
<comment type="subcellular location">
    <subcellularLocation>
        <location evidence="11">Cytoplasm</location>
    </subcellularLocation>
</comment>
<evidence type="ECO:0000256" key="5">
    <source>
        <dbReference type="ARBA" id="ARBA00022630"/>
    </source>
</evidence>
<evidence type="ECO:0000256" key="11">
    <source>
        <dbReference type="HAMAP-Rule" id="MF_00129"/>
    </source>
</evidence>
<dbReference type="GO" id="GO:0002098">
    <property type="term" value="P:tRNA wobble uridine modification"/>
    <property type="evidence" value="ECO:0007669"/>
    <property type="project" value="InterPro"/>
</dbReference>
<dbReference type="InterPro" id="IPR049312">
    <property type="entry name" value="GIDA_C_N"/>
</dbReference>
<feature type="binding site" evidence="11">
    <location>
        <begin position="270"/>
        <end position="284"/>
    </location>
    <ligand>
        <name>NAD(+)</name>
        <dbReference type="ChEBI" id="CHEBI:57540"/>
    </ligand>
</feature>
<accession>A0A372MG60</accession>
<evidence type="ECO:0000256" key="3">
    <source>
        <dbReference type="ARBA" id="ARBA00007653"/>
    </source>
</evidence>
<feature type="binding site" evidence="11">
    <location>
        <begin position="9"/>
        <end position="14"/>
    </location>
    <ligand>
        <name>FAD</name>
        <dbReference type="ChEBI" id="CHEBI:57692"/>
    </ligand>
</feature>
<dbReference type="GO" id="GO:0030488">
    <property type="term" value="P:tRNA methylation"/>
    <property type="evidence" value="ECO:0007669"/>
    <property type="project" value="TreeGrafter"/>
</dbReference>
<dbReference type="PANTHER" id="PTHR11806">
    <property type="entry name" value="GLUCOSE INHIBITED DIVISION PROTEIN A"/>
    <property type="match status" value="1"/>
</dbReference>
<evidence type="ECO:0000256" key="4">
    <source>
        <dbReference type="ARBA" id="ARBA00020461"/>
    </source>
</evidence>
<dbReference type="InterPro" id="IPR047001">
    <property type="entry name" value="MnmG_C_subdom"/>
</dbReference>
<dbReference type="Proteomes" id="UP000264002">
    <property type="component" value="Unassembled WGS sequence"/>
</dbReference>
<dbReference type="PANTHER" id="PTHR11806:SF0">
    <property type="entry name" value="PROTEIN MTO1 HOMOLOG, MITOCHONDRIAL"/>
    <property type="match status" value="1"/>
</dbReference>
<dbReference type="InterPro" id="IPR036188">
    <property type="entry name" value="FAD/NAD-bd_sf"/>
</dbReference>
<evidence type="ECO:0000256" key="2">
    <source>
        <dbReference type="ARBA" id="ARBA00003717"/>
    </source>
</evidence>
<dbReference type="NCBIfam" id="TIGR00136">
    <property type="entry name" value="mnmG_gidA"/>
    <property type="match status" value="1"/>
</dbReference>
<keyword evidence="11" id="KW-0963">Cytoplasm</keyword>
<sequence length="604" mass="67663">MDYDAIVVGGGHAGIEASLALSRIGFKTLLITQNLDAIGRLSCNPAIGGLSKGNIVREVDALGGEMAHLIDHSMIQYRILNRRRGPAVQAPRAQADKFTYARLAKETLESEHNLSLFMDTVVDFLLDPTGKRLTGVITERQHTISANVVVLTTGTFMEGKIFIGEYDAPNGRLDEPSAIGLGTNLRKKGFPVGRLKTGTPARVRKSSLDFDKMEVQDGEELMMPFSFDYDSINRPQVPCYITWTNEKTHAIIRDNIHRSPLYGGKIVGTGPRYCPSIEDKVVRFPDRNRHQIFVEPEGIGTEEMYLNGISSSLPEDVQWDFVHSIEGLEHAQIMRPAYAVEYDFINPQALYPSLESKLVENLFIAGQTNGTSGYEEAACQGLMAGINAAQKLKGEPPLVLSRNEAYTGVLIDDLVTMGTKEPYRMFTSRAEYRLNLRHDSCDQRLTEKGFRVGLQSEESLSRLRQKLEKMETVKDLLRQRKLADKSAIQALKMPEVTMASLQESIPELSGFEEPIKYQVELDVKYEGYINRQERQINRFEKLESLHISQDFDYDALDGLSTEGKEKLKLVRPISVGQASRISGVRNSDIALLIVHLDRGGHRER</sequence>
<dbReference type="PROSITE" id="PS01280">
    <property type="entry name" value="GIDA_1"/>
    <property type="match status" value="1"/>
</dbReference>
<comment type="function">
    <text evidence="2 11">NAD-binding protein involved in the addition of a carboxymethylaminomethyl (cmnm) group at the wobble position (U34) of certain tRNAs, forming tRNA-cmnm(5)s(2)U34.</text>
</comment>
<dbReference type="Pfam" id="PF21680">
    <property type="entry name" value="GIDA_C_1st"/>
    <property type="match status" value="1"/>
</dbReference>
<feature type="domain" description="tRNA uridine 5-carboxymethylaminomethyl modification enzyme C-terminal subdomain" evidence="12">
    <location>
        <begin position="523"/>
        <end position="594"/>
    </location>
</feature>
<proteinExistence type="inferred from homology"/>
<dbReference type="GO" id="GO:0050660">
    <property type="term" value="F:flavin adenine dinucleotide binding"/>
    <property type="evidence" value="ECO:0007669"/>
    <property type="project" value="UniProtKB-UniRule"/>
</dbReference>
<keyword evidence="14" id="KW-1185">Reference proteome</keyword>
<gene>
    <name evidence="11 13" type="primary">mnmG</name>
    <name evidence="11" type="synonym">gidA</name>
    <name evidence="13" type="ORF">DYP60_08015</name>
</gene>
<dbReference type="AlphaFoldDB" id="A0A372MG60"/>
<dbReference type="RefSeq" id="WP_117330485.1">
    <property type="nucleotide sequence ID" value="NZ_QUWK01000007.1"/>
</dbReference>
<dbReference type="Pfam" id="PF01134">
    <property type="entry name" value="GIDA"/>
    <property type="match status" value="1"/>
</dbReference>
<dbReference type="Gene3D" id="1.10.150.570">
    <property type="entry name" value="GidA associated domain, C-terminal subdomain"/>
    <property type="match status" value="1"/>
</dbReference>
<comment type="subunit">
    <text evidence="9 11">Homodimer. Heterotetramer of two MnmE and two MnmG subunits.</text>
</comment>
<dbReference type="Gene3D" id="3.50.50.60">
    <property type="entry name" value="FAD/NAD(P)-binding domain"/>
    <property type="match status" value="2"/>
</dbReference>
<dbReference type="GO" id="GO:0005829">
    <property type="term" value="C:cytosol"/>
    <property type="evidence" value="ECO:0007669"/>
    <property type="project" value="TreeGrafter"/>
</dbReference>
<dbReference type="InterPro" id="IPR040131">
    <property type="entry name" value="MnmG_N"/>
</dbReference>
<evidence type="ECO:0000256" key="7">
    <source>
        <dbReference type="ARBA" id="ARBA00022827"/>
    </source>
</evidence>
<name>A0A372MG60_9SPIR</name>
<dbReference type="InterPro" id="IPR044920">
    <property type="entry name" value="MnmG_C_subdom_sf"/>
</dbReference>
<keyword evidence="8 11" id="KW-0520">NAD</keyword>
<keyword evidence="6 11" id="KW-0819">tRNA processing</keyword>
<dbReference type="InterPro" id="IPR004416">
    <property type="entry name" value="MnmG"/>
</dbReference>
<dbReference type="Gene3D" id="1.10.10.1800">
    <property type="entry name" value="tRNA uridine 5-carboxymethylaminomethyl modification enzyme MnmG/GidA"/>
    <property type="match status" value="1"/>
</dbReference>
<evidence type="ECO:0000256" key="8">
    <source>
        <dbReference type="ARBA" id="ARBA00023027"/>
    </source>
</evidence>
<dbReference type="PROSITE" id="PS01281">
    <property type="entry name" value="GIDA_2"/>
    <property type="match status" value="1"/>
</dbReference>
<evidence type="ECO:0000259" key="12">
    <source>
        <dbReference type="SMART" id="SM01228"/>
    </source>
</evidence>
<dbReference type="FunFam" id="1.10.150.570:FF:000001">
    <property type="entry name" value="tRNA uridine 5-carboxymethylaminomethyl modification enzyme MnmG"/>
    <property type="match status" value="1"/>
</dbReference>
<dbReference type="InterPro" id="IPR020595">
    <property type="entry name" value="MnmG-rel_CS"/>
</dbReference>
<comment type="similarity">
    <text evidence="3 11">Belongs to the MnmG family.</text>
</comment>
<evidence type="ECO:0000313" key="13">
    <source>
        <dbReference type="EMBL" id="RFU94789.1"/>
    </source>
</evidence>